<proteinExistence type="predicted"/>
<reference evidence="3 4" key="1">
    <citation type="submission" date="2017-06" db="EMBL/GenBank/DDBJ databases">
        <title>Draft Genome Sequence of Natranaerobius trueperi halophilic, alkalithermophilic bacteria from soda lakes.</title>
        <authorList>
            <person name="Zhao B."/>
        </authorList>
    </citation>
    <scope>NUCLEOTIDE SEQUENCE [LARGE SCALE GENOMIC DNA]</scope>
    <source>
        <strain evidence="3 4">DSM 18760</strain>
    </source>
</reference>
<keyword evidence="4" id="KW-1185">Reference proteome</keyword>
<dbReference type="Gene3D" id="3.30.1050.10">
    <property type="entry name" value="SCP2 sterol-binding domain"/>
    <property type="match status" value="1"/>
</dbReference>
<feature type="domain" description="Eis-like acetyltransferase" evidence="2">
    <location>
        <begin position="183"/>
        <end position="286"/>
    </location>
</feature>
<evidence type="ECO:0000259" key="1">
    <source>
        <dbReference type="Pfam" id="PF13530"/>
    </source>
</evidence>
<dbReference type="InterPro" id="IPR041380">
    <property type="entry name" value="Acetyltransf_17"/>
</dbReference>
<dbReference type="InterPro" id="IPR016181">
    <property type="entry name" value="Acyl_CoA_acyltransferase"/>
</dbReference>
<dbReference type="InterPro" id="IPR051554">
    <property type="entry name" value="Acetyltransferase_Eis"/>
</dbReference>
<dbReference type="SUPFAM" id="SSF55718">
    <property type="entry name" value="SCP-like"/>
    <property type="match status" value="1"/>
</dbReference>
<gene>
    <name evidence="3" type="ORF">CDO51_11500</name>
</gene>
<accession>A0A226BXM3</accession>
<dbReference type="PANTHER" id="PTHR37817:SF1">
    <property type="entry name" value="N-ACETYLTRANSFERASE EIS"/>
    <property type="match status" value="1"/>
</dbReference>
<dbReference type="Proteomes" id="UP000214588">
    <property type="component" value="Unassembled WGS sequence"/>
</dbReference>
<dbReference type="Pfam" id="PF13527">
    <property type="entry name" value="Acetyltransf_9"/>
    <property type="match status" value="1"/>
</dbReference>
<dbReference type="PANTHER" id="PTHR37817">
    <property type="entry name" value="N-ACETYLTRANSFERASE EIS"/>
    <property type="match status" value="1"/>
</dbReference>
<dbReference type="AlphaFoldDB" id="A0A226BXM3"/>
<comment type="caution">
    <text evidence="3">The sequence shown here is derived from an EMBL/GenBank/DDBJ whole genome shotgun (WGS) entry which is preliminary data.</text>
</comment>
<organism evidence="3 4">
    <name type="scientific">Natranaerobius trueperi</name>
    <dbReference type="NCBI Taxonomy" id="759412"/>
    <lineage>
        <taxon>Bacteria</taxon>
        <taxon>Bacillati</taxon>
        <taxon>Bacillota</taxon>
        <taxon>Clostridia</taxon>
        <taxon>Natranaerobiales</taxon>
        <taxon>Natranaerobiaceae</taxon>
        <taxon>Natranaerobius</taxon>
    </lineage>
</organism>
<evidence type="ECO:0000313" key="3">
    <source>
        <dbReference type="EMBL" id="OWZ82900.1"/>
    </source>
</evidence>
<dbReference type="Gene3D" id="3.40.630.30">
    <property type="match status" value="2"/>
</dbReference>
<dbReference type="Pfam" id="PF17668">
    <property type="entry name" value="Acetyltransf_17"/>
    <property type="match status" value="1"/>
</dbReference>
<dbReference type="InterPro" id="IPR036527">
    <property type="entry name" value="SCP2_sterol-bd_dom_sf"/>
</dbReference>
<protein>
    <recommendedName>
        <fullName evidence="5">N-acetyltransferase domain-containing protein</fullName>
    </recommendedName>
</protein>
<dbReference type="GO" id="GO:0034069">
    <property type="term" value="F:aminoglycoside N-acetyltransferase activity"/>
    <property type="evidence" value="ECO:0007669"/>
    <property type="project" value="TreeGrafter"/>
</dbReference>
<dbReference type="Pfam" id="PF13530">
    <property type="entry name" value="SCP2_2"/>
    <property type="match status" value="1"/>
</dbReference>
<sequence>MGEEEIMVTKYVKLTDDLKDKYLNMQGYAFIPEKGPDFPDLWKGPDIGEKKGLISKDELLSVGRLLKTKLSLRNELHPVGGIADIVTMPENRGKGYFKKFFYEIFNDLTNQGIYLSLLWPSSYQIYKKLGYQIASKRMIYSLDLKDFLVDTQNDGDLIPVNANNEKTVLPEVYNQVYTNFNLALIRDNNWWDAFVTKQSKVSSGKKAYIYAVKFDKYEGYIIFTFKNNADSKIEIVVRELLYTTNRAYKRLLNFIAGHNLQADMVTFEGSIDEYFPDNFIHPEAISCKQTLGPAIRIIDTYTALEKLSYDEKIDDSIILEVCDHFYPKNTGTFQLTIKNGQAVIQKTNDIPDVSVDIGTLSQMYIGYIDPISLYNENRLTINNDKLSLLSKMFPKYPIYPTEYF</sequence>
<evidence type="ECO:0008006" key="5">
    <source>
        <dbReference type="Google" id="ProtNLM"/>
    </source>
</evidence>
<dbReference type="GO" id="GO:0030649">
    <property type="term" value="P:aminoglycoside antibiotic catabolic process"/>
    <property type="evidence" value="ECO:0007669"/>
    <property type="project" value="TreeGrafter"/>
</dbReference>
<dbReference type="InterPro" id="IPR025559">
    <property type="entry name" value="Eis_dom"/>
</dbReference>
<dbReference type="EMBL" id="NIQC01000034">
    <property type="protein sequence ID" value="OWZ82900.1"/>
    <property type="molecule type" value="Genomic_DNA"/>
</dbReference>
<dbReference type="SUPFAM" id="SSF55729">
    <property type="entry name" value="Acyl-CoA N-acyltransferases (Nat)"/>
    <property type="match status" value="1"/>
</dbReference>
<evidence type="ECO:0000259" key="2">
    <source>
        <dbReference type="Pfam" id="PF17668"/>
    </source>
</evidence>
<name>A0A226BXM3_9FIRM</name>
<feature type="domain" description="Enhanced intracellular survival protein" evidence="1">
    <location>
        <begin position="302"/>
        <end position="396"/>
    </location>
</feature>
<evidence type="ECO:0000313" key="4">
    <source>
        <dbReference type="Proteomes" id="UP000214588"/>
    </source>
</evidence>